<evidence type="ECO:0000313" key="1">
    <source>
        <dbReference type="EMBL" id="GCC21362.1"/>
    </source>
</evidence>
<name>A0A401RT85_CHIPU</name>
<proteinExistence type="predicted"/>
<sequence>MFLKEQLESMKGAFHLEKQKLDTVEIKLKEEIDALKLKSCQDDKKIKDLAKALLEKVRQNEYFPLPLTAGIVSFFCAKGVGVSDRTS</sequence>
<organism evidence="1 2">
    <name type="scientific">Chiloscyllium punctatum</name>
    <name type="common">Brownbanded bambooshark</name>
    <name type="synonym">Hemiscyllium punctatum</name>
    <dbReference type="NCBI Taxonomy" id="137246"/>
    <lineage>
        <taxon>Eukaryota</taxon>
        <taxon>Metazoa</taxon>
        <taxon>Chordata</taxon>
        <taxon>Craniata</taxon>
        <taxon>Vertebrata</taxon>
        <taxon>Chondrichthyes</taxon>
        <taxon>Elasmobranchii</taxon>
        <taxon>Galeomorphii</taxon>
        <taxon>Galeoidea</taxon>
        <taxon>Orectolobiformes</taxon>
        <taxon>Hemiscylliidae</taxon>
        <taxon>Chiloscyllium</taxon>
    </lineage>
</organism>
<gene>
    <name evidence="1" type="ORF">chiPu_0019831</name>
</gene>
<dbReference type="EMBL" id="BEZZ01002187">
    <property type="protein sequence ID" value="GCC21362.1"/>
    <property type="molecule type" value="Genomic_DNA"/>
</dbReference>
<dbReference type="AlphaFoldDB" id="A0A401RT85"/>
<protein>
    <submittedName>
        <fullName evidence="1">Uncharacterized protein</fullName>
    </submittedName>
</protein>
<keyword evidence="2" id="KW-1185">Reference proteome</keyword>
<accession>A0A401RT85</accession>
<reference evidence="1 2" key="1">
    <citation type="journal article" date="2018" name="Nat. Ecol. Evol.">
        <title>Shark genomes provide insights into elasmobranch evolution and the origin of vertebrates.</title>
        <authorList>
            <person name="Hara Y"/>
            <person name="Yamaguchi K"/>
            <person name="Onimaru K"/>
            <person name="Kadota M"/>
            <person name="Koyanagi M"/>
            <person name="Keeley SD"/>
            <person name="Tatsumi K"/>
            <person name="Tanaka K"/>
            <person name="Motone F"/>
            <person name="Kageyama Y"/>
            <person name="Nozu R"/>
            <person name="Adachi N"/>
            <person name="Nishimura O"/>
            <person name="Nakagawa R"/>
            <person name="Tanegashima C"/>
            <person name="Kiyatake I"/>
            <person name="Matsumoto R"/>
            <person name="Murakumo K"/>
            <person name="Nishida K"/>
            <person name="Terakita A"/>
            <person name="Kuratani S"/>
            <person name="Sato K"/>
            <person name="Hyodo S Kuraku.S."/>
        </authorList>
    </citation>
    <scope>NUCLEOTIDE SEQUENCE [LARGE SCALE GENOMIC DNA]</scope>
</reference>
<dbReference type="Proteomes" id="UP000287033">
    <property type="component" value="Unassembled WGS sequence"/>
</dbReference>
<evidence type="ECO:0000313" key="2">
    <source>
        <dbReference type="Proteomes" id="UP000287033"/>
    </source>
</evidence>
<comment type="caution">
    <text evidence="1">The sequence shown here is derived from an EMBL/GenBank/DDBJ whole genome shotgun (WGS) entry which is preliminary data.</text>
</comment>